<name>A0A2T0RSA8_9ACTN</name>
<protein>
    <submittedName>
        <fullName evidence="1">Uncharacterized protein</fullName>
    </submittedName>
</protein>
<sequence>MNGTDADLTALLGPNYAERLTRGLSPEQQANVNEYVSQHGGSHAAALNVQSPELAAQIDALFNLAGAR</sequence>
<comment type="caution">
    <text evidence="1">The sequence shown here is derived from an EMBL/GenBank/DDBJ whole genome shotgun (WGS) entry which is preliminary data.</text>
</comment>
<proteinExistence type="predicted"/>
<dbReference type="Proteomes" id="UP000239209">
    <property type="component" value="Unassembled WGS sequence"/>
</dbReference>
<dbReference type="EMBL" id="PVZG01000014">
    <property type="protein sequence ID" value="PRY24041.1"/>
    <property type="molecule type" value="Genomic_DNA"/>
</dbReference>
<dbReference type="AlphaFoldDB" id="A0A2T0RSA8"/>
<gene>
    <name evidence="1" type="ORF">CLV70_114174</name>
</gene>
<reference evidence="1 2" key="1">
    <citation type="submission" date="2018-03" db="EMBL/GenBank/DDBJ databases">
        <title>Genomic Encyclopedia of Archaeal and Bacterial Type Strains, Phase II (KMG-II): from individual species to whole genera.</title>
        <authorList>
            <person name="Goeker M."/>
        </authorList>
    </citation>
    <scope>NUCLEOTIDE SEQUENCE [LARGE SCALE GENOMIC DNA]</scope>
    <source>
        <strain evidence="1 2">DSM 45348</strain>
    </source>
</reference>
<keyword evidence="2" id="KW-1185">Reference proteome</keyword>
<organism evidence="1 2">
    <name type="scientific">Pseudosporangium ferrugineum</name>
    <dbReference type="NCBI Taxonomy" id="439699"/>
    <lineage>
        <taxon>Bacteria</taxon>
        <taxon>Bacillati</taxon>
        <taxon>Actinomycetota</taxon>
        <taxon>Actinomycetes</taxon>
        <taxon>Micromonosporales</taxon>
        <taxon>Micromonosporaceae</taxon>
        <taxon>Pseudosporangium</taxon>
    </lineage>
</organism>
<accession>A0A2T0RSA8</accession>
<evidence type="ECO:0000313" key="2">
    <source>
        <dbReference type="Proteomes" id="UP000239209"/>
    </source>
</evidence>
<evidence type="ECO:0000313" key="1">
    <source>
        <dbReference type="EMBL" id="PRY24041.1"/>
    </source>
</evidence>
<dbReference type="RefSeq" id="WP_106129432.1">
    <property type="nucleotide sequence ID" value="NZ_PVZG01000014.1"/>
</dbReference>